<evidence type="ECO:0000313" key="1">
    <source>
        <dbReference type="EMBL" id="MBD2594823.1"/>
    </source>
</evidence>
<name>A0ABR8FX62_9NOSO</name>
<gene>
    <name evidence="1" type="ORF">H6G74_10840</name>
</gene>
<protein>
    <submittedName>
        <fullName evidence="1">Uncharacterized protein</fullName>
    </submittedName>
</protein>
<dbReference type="EMBL" id="JACJTB010000010">
    <property type="protein sequence ID" value="MBD2594823.1"/>
    <property type="molecule type" value="Genomic_DNA"/>
</dbReference>
<proteinExistence type="predicted"/>
<evidence type="ECO:0000313" key="2">
    <source>
        <dbReference type="Proteomes" id="UP000603457"/>
    </source>
</evidence>
<comment type="caution">
    <text evidence="1">The sequence shown here is derived from an EMBL/GenBank/DDBJ whole genome shotgun (WGS) entry which is preliminary data.</text>
</comment>
<organism evidence="1 2">
    <name type="scientific">Nostoc spongiaeforme FACHB-130</name>
    <dbReference type="NCBI Taxonomy" id="1357510"/>
    <lineage>
        <taxon>Bacteria</taxon>
        <taxon>Bacillati</taxon>
        <taxon>Cyanobacteriota</taxon>
        <taxon>Cyanophyceae</taxon>
        <taxon>Nostocales</taxon>
        <taxon>Nostocaceae</taxon>
        <taxon>Nostoc</taxon>
    </lineage>
</organism>
<reference evidence="1 2" key="1">
    <citation type="journal article" date="2020" name="ISME J.">
        <title>Comparative genomics reveals insights into cyanobacterial evolution and habitat adaptation.</title>
        <authorList>
            <person name="Chen M.Y."/>
            <person name="Teng W.K."/>
            <person name="Zhao L."/>
            <person name="Hu C.X."/>
            <person name="Zhou Y.K."/>
            <person name="Han B.P."/>
            <person name="Song L.R."/>
            <person name="Shu W.S."/>
        </authorList>
    </citation>
    <scope>NUCLEOTIDE SEQUENCE [LARGE SCALE GENOMIC DNA]</scope>
    <source>
        <strain evidence="1 2">FACHB-130</strain>
    </source>
</reference>
<accession>A0ABR8FX62</accession>
<sequence length="76" mass="8847">MKLIICLSFIVWMVVISSYAWLMIGIKHQYFSRLADINLIPDTPETKLLQRERGGIRRVRNQEIANKMNATLSKLV</sequence>
<dbReference type="Proteomes" id="UP000603457">
    <property type="component" value="Unassembled WGS sequence"/>
</dbReference>
<keyword evidence="2" id="KW-1185">Reference proteome</keyword>